<evidence type="ECO:0000313" key="3">
    <source>
        <dbReference type="EMBL" id="UOO90898.1"/>
    </source>
</evidence>
<gene>
    <name evidence="3" type="ORF">LVJ82_08030</name>
</gene>
<dbReference type="RefSeq" id="WP_058305322.1">
    <property type="nucleotide sequence ID" value="NZ_CABKVG010000006.1"/>
</dbReference>
<keyword evidence="1" id="KW-0472">Membrane</keyword>
<protein>
    <submittedName>
        <fullName evidence="3">DUF4105 domain-containing protein</fullName>
    </submittedName>
</protein>
<keyword evidence="1" id="KW-0812">Transmembrane</keyword>
<evidence type="ECO:0000259" key="2">
    <source>
        <dbReference type="Pfam" id="PF13387"/>
    </source>
</evidence>
<accession>A0ABY4E6G3</accession>
<name>A0ABY4E6G3_9NEIS</name>
<evidence type="ECO:0000313" key="4">
    <source>
        <dbReference type="Proteomes" id="UP000832011"/>
    </source>
</evidence>
<keyword evidence="4" id="KW-1185">Reference proteome</keyword>
<dbReference type="InterPro" id="IPR025178">
    <property type="entry name" value="Lnb_N"/>
</dbReference>
<organism evidence="3 4">
    <name type="scientific">Vitreoscilla massiliensis</name>
    <dbReference type="NCBI Taxonomy" id="1689272"/>
    <lineage>
        <taxon>Bacteria</taxon>
        <taxon>Pseudomonadati</taxon>
        <taxon>Pseudomonadota</taxon>
        <taxon>Betaproteobacteria</taxon>
        <taxon>Neisseriales</taxon>
        <taxon>Neisseriaceae</taxon>
        <taxon>Vitreoscilla</taxon>
    </lineage>
</organism>
<sequence length="348" mass="40175">MRSVAALCLRVGKHLLITLLILLCSLWLAMAVWIQQPLPLALTISVMVVWLTLSALTLGSGLNKLKPYRPRLWLSYSVLFGLGLLWYFNIPAKQDRQWAPEVAQQLSYERDGNTITLHNVRNFNWHSESHYDERWETRRYDLSQITGVNVMTSYWMGPQIAHTLVSFDFKNQAPLVFSIEIRKEQNEQFSAIGGFFRQFELSLIAADEHDIVYTRSNVRGEQVYFFPINHLSQQEMQALFLAYLQQADALRAQPSWYNSLSSNCTTLVYDMAKSVSRAKLPLDYRLIASGYLPNYLYDLKALSPQWDMQTWYRHAHVNPRVNSYPSLSSAEYSRLIRQGLPTALAAKP</sequence>
<proteinExistence type="predicted"/>
<feature type="transmembrane region" description="Helical" evidence="1">
    <location>
        <begin position="72"/>
        <end position="88"/>
    </location>
</feature>
<reference evidence="3 4" key="1">
    <citation type="journal article" date="2022" name="Res Sq">
        <title>Evolution of multicellular longitudinally dividing oral cavity symbionts (Neisseriaceae).</title>
        <authorList>
            <person name="Nyongesa S."/>
            <person name="Weber P."/>
            <person name="Bernet E."/>
            <person name="Pullido F."/>
            <person name="Nieckarz M."/>
            <person name="Delaby M."/>
            <person name="Nieves C."/>
            <person name="Viehboeck T."/>
            <person name="Krause N."/>
            <person name="Rivera-Millot A."/>
            <person name="Nakamura A."/>
            <person name="Vischer N."/>
            <person name="VanNieuwenhze M."/>
            <person name="Brun Y."/>
            <person name="Cava F."/>
            <person name="Bulgheresi S."/>
            <person name="Veyrier F."/>
        </authorList>
    </citation>
    <scope>NUCLEOTIDE SEQUENCE [LARGE SCALE GENOMIC DNA]</scope>
    <source>
        <strain evidence="3 4">SN4</strain>
    </source>
</reference>
<dbReference type="Proteomes" id="UP000832011">
    <property type="component" value="Chromosome"/>
</dbReference>
<dbReference type="EMBL" id="CP091511">
    <property type="protein sequence ID" value="UOO90898.1"/>
    <property type="molecule type" value="Genomic_DNA"/>
</dbReference>
<feature type="domain" description="Lnb N-terminal periplasmic" evidence="2">
    <location>
        <begin position="131"/>
        <end position="289"/>
    </location>
</feature>
<evidence type="ECO:0000256" key="1">
    <source>
        <dbReference type="SAM" id="Phobius"/>
    </source>
</evidence>
<dbReference type="Pfam" id="PF13387">
    <property type="entry name" value="Lnb_N"/>
    <property type="match status" value="1"/>
</dbReference>
<keyword evidence="1" id="KW-1133">Transmembrane helix</keyword>
<feature type="transmembrane region" description="Helical" evidence="1">
    <location>
        <begin position="41"/>
        <end position="60"/>
    </location>
</feature>